<evidence type="ECO:0000256" key="1">
    <source>
        <dbReference type="SAM" id="MobiDB-lite"/>
    </source>
</evidence>
<feature type="compositionally biased region" description="Basic residues" evidence="1">
    <location>
        <begin position="284"/>
        <end position="293"/>
    </location>
</feature>
<feature type="compositionally biased region" description="Low complexity" evidence="1">
    <location>
        <begin position="194"/>
        <end position="214"/>
    </location>
</feature>
<reference evidence="2" key="1">
    <citation type="submission" date="2021-02" db="EMBL/GenBank/DDBJ databases">
        <authorList>
            <person name="Nowell W R."/>
        </authorList>
    </citation>
    <scope>NUCLEOTIDE SEQUENCE</scope>
</reference>
<proteinExistence type="predicted"/>
<comment type="caution">
    <text evidence="2">The sequence shown here is derived from an EMBL/GenBank/DDBJ whole genome shotgun (WGS) entry which is preliminary data.</text>
</comment>
<sequence>MFQTEALIDTSILPSDIMSLRDVKFFDFVRKEAGDAAADLFEIQSINCVKSLLMTADVYCIMNLKSNALHDFKNKHGFMLDDDTFIIKPGIKGNVDYLIDLLRQKCTDDAKIAKSSKRNQSSPPLDRTTDTSSTITESTMTVLSSNLSNVVTALLHLQDFRNDNTCNEMKKLIKNGKLISLITAHNQQSFTSLATASDQDSSTDNQQSFTSSDTAPDQELSAENQQSLTSSDNASDQGSLADNLVSATTVSVATTSNLILLNSSSTSIPTADHESLEQPSPLLKNKRGAKRKLQSAESCYNKKEAVKRTRRQ</sequence>
<feature type="compositionally biased region" description="Basic and acidic residues" evidence="1">
    <location>
        <begin position="300"/>
        <end position="312"/>
    </location>
</feature>
<name>A0A818TI55_9BILA</name>
<feature type="region of interest" description="Disordered" evidence="1">
    <location>
        <begin position="266"/>
        <end position="312"/>
    </location>
</feature>
<dbReference type="EMBL" id="CAJNYT010004755">
    <property type="protein sequence ID" value="CAF3687613.1"/>
    <property type="molecule type" value="Genomic_DNA"/>
</dbReference>
<organism evidence="2 3">
    <name type="scientific">Rotaria socialis</name>
    <dbReference type="NCBI Taxonomy" id="392032"/>
    <lineage>
        <taxon>Eukaryota</taxon>
        <taxon>Metazoa</taxon>
        <taxon>Spiralia</taxon>
        <taxon>Gnathifera</taxon>
        <taxon>Rotifera</taxon>
        <taxon>Eurotatoria</taxon>
        <taxon>Bdelloidea</taxon>
        <taxon>Philodinida</taxon>
        <taxon>Philodinidae</taxon>
        <taxon>Rotaria</taxon>
    </lineage>
</organism>
<feature type="region of interest" description="Disordered" evidence="1">
    <location>
        <begin position="112"/>
        <end position="133"/>
    </location>
</feature>
<accession>A0A818TI55</accession>
<dbReference type="Proteomes" id="UP000663872">
    <property type="component" value="Unassembled WGS sequence"/>
</dbReference>
<evidence type="ECO:0000313" key="2">
    <source>
        <dbReference type="EMBL" id="CAF3687613.1"/>
    </source>
</evidence>
<protein>
    <submittedName>
        <fullName evidence="2">Uncharacterized protein</fullName>
    </submittedName>
</protein>
<evidence type="ECO:0000313" key="3">
    <source>
        <dbReference type="Proteomes" id="UP000663872"/>
    </source>
</evidence>
<gene>
    <name evidence="2" type="ORF">GRG538_LOCUS27465</name>
</gene>
<dbReference type="AlphaFoldDB" id="A0A818TI55"/>
<feature type="compositionally biased region" description="Polar residues" evidence="1">
    <location>
        <begin position="221"/>
        <end position="238"/>
    </location>
</feature>
<feature type="region of interest" description="Disordered" evidence="1">
    <location>
        <begin position="194"/>
        <end position="238"/>
    </location>
</feature>